<dbReference type="STRING" id="1353158.SAMN04488587_1163"/>
<dbReference type="SMART" id="SM00722">
    <property type="entry name" value="CASH"/>
    <property type="match status" value="4"/>
</dbReference>
<accession>A0A1H9ZQ25</accession>
<dbReference type="InterPro" id="IPR006633">
    <property type="entry name" value="Carb-bd_sugar_hydrolysis-dom"/>
</dbReference>
<dbReference type="Pfam" id="PF05048">
    <property type="entry name" value="NosD"/>
    <property type="match status" value="7"/>
</dbReference>
<keyword evidence="3" id="KW-0833">Ubl conjugation pathway</keyword>
<dbReference type="InterPro" id="IPR006626">
    <property type="entry name" value="PbH1"/>
</dbReference>
<keyword evidence="6" id="KW-1185">Reference proteome</keyword>
<dbReference type="InterPro" id="IPR022441">
    <property type="entry name" value="Para_beta_helix_rpt-2"/>
</dbReference>
<dbReference type="Gene3D" id="2.160.20.10">
    <property type="entry name" value="Single-stranded right-handed beta-helix, Pectin lyase-like"/>
    <property type="match status" value="5"/>
</dbReference>
<dbReference type="InterPro" id="IPR013783">
    <property type="entry name" value="Ig-like_fold"/>
</dbReference>
<proteinExistence type="predicted"/>
<name>A0A1H9ZQ25_9EURY</name>
<evidence type="ECO:0000259" key="4">
    <source>
        <dbReference type="PROSITE" id="PS50093"/>
    </source>
</evidence>
<dbReference type="PANTHER" id="PTHR22990">
    <property type="entry name" value="F-BOX ONLY PROTEIN"/>
    <property type="match status" value="1"/>
</dbReference>
<dbReference type="Proteomes" id="UP000243338">
    <property type="component" value="Unassembled WGS sequence"/>
</dbReference>
<dbReference type="InterPro" id="IPR000601">
    <property type="entry name" value="PKD_dom"/>
</dbReference>
<dbReference type="PROSITE" id="PS50093">
    <property type="entry name" value="PKD"/>
    <property type="match status" value="1"/>
</dbReference>
<dbReference type="PANTHER" id="PTHR22990:SF15">
    <property type="entry name" value="F-BOX ONLY PROTEIN 10"/>
    <property type="match status" value="1"/>
</dbReference>
<dbReference type="AlphaFoldDB" id="A0A1H9ZQ25"/>
<dbReference type="SUPFAM" id="SSF51126">
    <property type="entry name" value="Pectin lyase-like"/>
    <property type="match status" value="4"/>
</dbReference>
<dbReference type="Gene3D" id="2.60.40.10">
    <property type="entry name" value="Immunoglobulins"/>
    <property type="match status" value="2"/>
</dbReference>
<reference evidence="6" key="1">
    <citation type="submission" date="2016-10" db="EMBL/GenBank/DDBJ databases">
        <authorList>
            <person name="Varghese N."/>
            <person name="Submissions S."/>
        </authorList>
    </citation>
    <scope>NUCLEOTIDE SEQUENCE [LARGE SCALE GENOMIC DNA]</scope>
    <source>
        <strain evidence="6">SLH 33</strain>
    </source>
</reference>
<dbReference type="InterPro" id="IPR012334">
    <property type="entry name" value="Pectin_lyas_fold"/>
</dbReference>
<dbReference type="InterPro" id="IPR035986">
    <property type="entry name" value="PKD_dom_sf"/>
</dbReference>
<dbReference type="InterPro" id="IPR011050">
    <property type="entry name" value="Pectin_lyase_fold/virulence"/>
</dbReference>
<organism evidence="5 6">
    <name type="scientific">Methanococcoides vulcani</name>
    <dbReference type="NCBI Taxonomy" id="1353158"/>
    <lineage>
        <taxon>Archaea</taxon>
        <taxon>Methanobacteriati</taxon>
        <taxon>Methanobacteriota</taxon>
        <taxon>Stenosarchaea group</taxon>
        <taxon>Methanomicrobia</taxon>
        <taxon>Methanosarcinales</taxon>
        <taxon>Methanosarcinaceae</taxon>
        <taxon>Methanococcoides</taxon>
    </lineage>
</organism>
<protein>
    <submittedName>
        <fullName evidence="5">Parallel beta-helix repeat (Two copies)</fullName>
    </submittedName>
</protein>
<dbReference type="OrthoDB" id="36243at2157"/>
<dbReference type="InterPro" id="IPR007742">
    <property type="entry name" value="NosD_dom"/>
</dbReference>
<gene>
    <name evidence="5" type="ORF">SAMN04488587_1163</name>
</gene>
<dbReference type="InterPro" id="IPR022409">
    <property type="entry name" value="PKD/Chitinase_dom"/>
</dbReference>
<dbReference type="CDD" id="cd00146">
    <property type="entry name" value="PKD"/>
    <property type="match status" value="2"/>
</dbReference>
<evidence type="ECO:0000256" key="1">
    <source>
        <dbReference type="ARBA" id="ARBA00004906"/>
    </source>
</evidence>
<dbReference type="Pfam" id="PF18911">
    <property type="entry name" value="PKD_4"/>
    <property type="match status" value="2"/>
</dbReference>
<dbReference type="SUPFAM" id="SSF49299">
    <property type="entry name" value="PKD domain"/>
    <property type="match status" value="2"/>
</dbReference>
<evidence type="ECO:0000256" key="3">
    <source>
        <dbReference type="ARBA" id="ARBA00022786"/>
    </source>
</evidence>
<sequence>MYNSYAGIELYGSSDYNNLTSNTASNNNFGIIVEYSSNNNLTSNTASNNNLNGIDLYFSSNNNLTSNTASNNTDHGIYLDWSGNNDLTSNTASNNTDHGIYLEGPSNNNIIYNNYFNNTHNAYDAGTNKWNITKTAGTNIIGGDYLGGNYWSNYTGVDTDGDGLGNTLLPYNSSGGITSGGDYLPLTTMAIPTVHNIDSSKGFFTIQAAIDDSGTFDGHTIVVDKGIYTENVDVNKELTIISESGNPDDTHVQANNSSVHVFNVTRNNVTISGFNVTGATNTSGIFLDGILNNTISNNNLSNNDYGIHLNSSSNNTLTNNTASNNTGHGIRLTSSSYNNLTDNTASNNTWSGINLGASRFTGPSNNNILTDNTASNNNIGIMLSVSSYNKLISNTATDNTDHGIYLVGKVRGPGSGPSNYNILTDNTALNNSYGIWLYYSSYNNLTSNTATDNTGDGIYLEYSSNNNLTNNTAMDNIQYGIHLVGEISPSPGSGPSSYNILTDNTASSNDYGIRLNSSNYNNLTSNTATDNTGDGISLRSSSYNILTDNTATDNTGDGINLNAYRFIVIGVIKSNNNILTDNTASNNNYGIRLTSSSNNTLTSNTASNNTWSGITLGASRRTGHSNNNILTDNTALNNTDHGIYLSVSSNNTLTNNTATDNTQHGIYLDGRPKGSITGRSSYNILTDNMVSNNGNGIWLYYSSYNNLTSNTATDNTGDGIYLEYSSNNKLTNNTAMDNTQYGIHLVGEISPSPVSGPSSYNILTDNTAMDNNIGIRLYNSTSNTIYNNHFNNTNNTEFAGTNTGNIWNITKTAGLNIIGGPYLGGNYWAYPNGTGFSQVNADANGDGFCDSPENEYVFDGNTDYLPLTDPNWAPVADANGPYVGDEGSSITFDGSNSTDPDGDTLTYRWDFNNDGIWDTGWSDIPTANNTWNDDWSGVVKLEVNDSKIATNDTAIVTVNNVAPNITLTVQPTEPIEVGTEVILNATFTDPGSLDTHNYTIDWGDGTESATLTLGVRAVDANHTYAAAGLYNVTLTVEDDELDSDTKFKYVIVYDSDGGSVAGKGSFDSLAGAYMDESLKGVATFDFNSEYKKSKLRGETQFEFESLKFQSESYYWMVVEGHKATCRGNGMVNGEDDYEFLVSVIDDDDDLFRIKIWNATTVIYDNNIGIDGDYADPITEVEKGRIQIKT</sequence>
<dbReference type="EMBL" id="FOHQ01000003">
    <property type="protein sequence ID" value="SES83447.1"/>
    <property type="molecule type" value="Genomic_DNA"/>
</dbReference>
<keyword evidence="2" id="KW-0677">Repeat</keyword>
<evidence type="ECO:0000256" key="2">
    <source>
        <dbReference type="ARBA" id="ARBA00022737"/>
    </source>
</evidence>
<comment type="pathway">
    <text evidence="1">Protein modification; protein ubiquitination.</text>
</comment>
<feature type="domain" description="PKD" evidence="4">
    <location>
        <begin position="983"/>
        <end position="1038"/>
    </location>
</feature>
<dbReference type="SMART" id="SM00089">
    <property type="entry name" value="PKD"/>
    <property type="match status" value="2"/>
</dbReference>
<dbReference type="InterPro" id="IPR051550">
    <property type="entry name" value="SCF-Subunits/Alg-Epimerases"/>
</dbReference>
<evidence type="ECO:0000313" key="6">
    <source>
        <dbReference type="Proteomes" id="UP000243338"/>
    </source>
</evidence>
<evidence type="ECO:0000313" key="5">
    <source>
        <dbReference type="EMBL" id="SES83447.1"/>
    </source>
</evidence>
<dbReference type="NCBIfam" id="TIGR03804">
    <property type="entry name" value="para_beta_helix"/>
    <property type="match status" value="15"/>
</dbReference>
<dbReference type="SMART" id="SM00710">
    <property type="entry name" value="PbH1"/>
    <property type="match status" value="27"/>
</dbReference>